<keyword evidence="4" id="KW-1185">Reference proteome</keyword>
<feature type="chain" id="PRO_5044827914" description="Chitin-binding type-4 domain-containing protein" evidence="1">
    <location>
        <begin position="25"/>
        <end position="504"/>
    </location>
</feature>
<protein>
    <recommendedName>
        <fullName evidence="2">Chitin-binding type-4 domain-containing protein</fullName>
    </recommendedName>
</protein>
<dbReference type="Proteomes" id="UP001634394">
    <property type="component" value="Unassembled WGS sequence"/>
</dbReference>
<evidence type="ECO:0000313" key="3">
    <source>
        <dbReference type="EMBL" id="KAL3885302.1"/>
    </source>
</evidence>
<dbReference type="InterPro" id="IPR004302">
    <property type="entry name" value="Cellulose/chitin-bd_N"/>
</dbReference>
<evidence type="ECO:0000259" key="2">
    <source>
        <dbReference type="Pfam" id="PF03067"/>
    </source>
</evidence>
<accession>A0ABD3XGC4</accession>
<feature type="domain" description="Chitin-binding type-4" evidence="2">
    <location>
        <begin position="31"/>
        <end position="215"/>
    </location>
</feature>
<name>A0ABD3XGC4_SINWO</name>
<evidence type="ECO:0000256" key="1">
    <source>
        <dbReference type="SAM" id="SignalP"/>
    </source>
</evidence>
<gene>
    <name evidence="3" type="ORF">ACJMK2_025382</name>
</gene>
<reference evidence="3 4" key="1">
    <citation type="submission" date="2024-11" db="EMBL/GenBank/DDBJ databases">
        <title>Chromosome-level genome assembly of the freshwater bivalve Anodonta woodiana.</title>
        <authorList>
            <person name="Chen X."/>
        </authorList>
    </citation>
    <scope>NUCLEOTIDE SEQUENCE [LARGE SCALE GENOMIC DNA]</scope>
    <source>
        <strain evidence="3">MN2024</strain>
        <tissue evidence="3">Gills</tissue>
    </source>
</reference>
<organism evidence="3 4">
    <name type="scientific">Sinanodonta woodiana</name>
    <name type="common">Chinese pond mussel</name>
    <name type="synonym">Anodonta woodiana</name>
    <dbReference type="NCBI Taxonomy" id="1069815"/>
    <lineage>
        <taxon>Eukaryota</taxon>
        <taxon>Metazoa</taxon>
        <taxon>Spiralia</taxon>
        <taxon>Lophotrochozoa</taxon>
        <taxon>Mollusca</taxon>
        <taxon>Bivalvia</taxon>
        <taxon>Autobranchia</taxon>
        <taxon>Heteroconchia</taxon>
        <taxon>Palaeoheterodonta</taxon>
        <taxon>Unionida</taxon>
        <taxon>Unionoidea</taxon>
        <taxon>Unionidae</taxon>
        <taxon>Unioninae</taxon>
        <taxon>Sinanodonta</taxon>
    </lineage>
</organism>
<evidence type="ECO:0000313" key="4">
    <source>
        <dbReference type="Proteomes" id="UP001634394"/>
    </source>
</evidence>
<proteinExistence type="predicted"/>
<sequence length="504" mass="56009">MVTRTLVPRVLSSIVICLIWSVGSIQQSAFLVEPPSRGSLWRYGYNTTMNPDYDHLNCGGKEIHRGVTAAKCGVCGDPYNGTQDHDDNGRFASGIIVHRYQEGLYINITFFTSSQTLGYVEFRLCPRNSTDYKLNQFCFDMFPLWIVESDSLRFYLGSRGGIYDVHVLLPSGISCTKCVLQWTYVQGFPSASDSKNCNCVSEFHEREQFVNCADVEILPKPKRIEADNRTEQSTPTTVGFLPEIITESLKHGLTPTNATIIPQFETTTTRTENLGFMPTAAKSLMTPTGLKKSLFPPNTLSSPLSSRPSTEILRKSDSKVFFFIPTDKKETTTFAVKPLVSVEKKVTSETVPFFSLSGQASPLNRDLRYPYLSFPLLSHQTYIPRSFLIGSGLSAGIKRSSCDIYSDKFRCQGIGLYQQSEGIESWCEMNCRSGNCAHFMCFCSCDETINITSSCSARSEFRNVSGMDEWCSANCKVGYCPAIVCNVADCVAGSTDQTTNSVEN</sequence>
<feature type="signal peptide" evidence="1">
    <location>
        <begin position="1"/>
        <end position="24"/>
    </location>
</feature>
<dbReference type="Pfam" id="PF03067">
    <property type="entry name" value="LPMO_10"/>
    <property type="match status" value="1"/>
</dbReference>
<comment type="caution">
    <text evidence="3">The sequence shown here is derived from an EMBL/GenBank/DDBJ whole genome shotgun (WGS) entry which is preliminary data.</text>
</comment>
<dbReference type="EMBL" id="JBJQND010000002">
    <property type="protein sequence ID" value="KAL3885302.1"/>
    <property type="molecule type" value="Genomic_DNA"/>
</dbReference>
<dbReference type="AlphaFoldDB" id="A0ABD3XGC4"/>
<keyword evidence="1" id="KW-0732">Signal</keyword>